<accession>R7WLT9</accession>
<evidence type="ECO:0008006" key="3">
    <source>
        <dbReference type="Google" id="ProtNLM"/>
    </source>
</evidence>
<protein>
    <recommendedName>
        <fullName evidence="3">HEAT repeat domain-containing protein</fullName>
    </recommendedName>
</protein>
<dbReference type="EMBL" id="APMY01000110">
    <property type="protein sequence ID" value="EOM74974.1"/>
    <property type="molecule type" value="Genomic_DNA"/>
</dbReference>
<dbReference type="RefSeq" id="WP_010839721.1">
    <property type="nucleotide sequence ID" value="NZ_APMY01000110.1"/>
</dbReference>
<sequence>MSYGPDQTIQRRAALMVARDCHDTDLVGWLALEHPDDDVRREACANLMCPLPVLLELSADPATVEWLLARIHLPTPVMARIVDVETRRYLLSPEPRMFRRRLLALAIHDACPSDRVPALVGHATTGDHALKVAAAHAVWNAPHVKRDDVHLQLLIGARRSDRSRELVEAITRGSSARLDWLETQGAHCAMLVADHRRQDRARSQRVPRL</sequence>
<dbReference type="AlphaFoldDB" id="R7WLT9"/>
<evidence type="ECO:0000313" key="1">
    <source>
        <dbReference type="EMBL" id="EOM74974.1"/>
    </source>
</evidence>
<keyword evidence="2" id="KW-1185">Reference proteome</keyword>
<dbReference type="Proteomes" id="UP000013525">
    <property type="component" value="Unassembled WGS sequence"/>
</dbReference>
<reference evidence="1 2" key="1">
    <citation type="journal article" date="2013" name="Genome Announc.">
        <title>Draft Genome Sequence of Rhodococcus rhodnii Strain LMG5362, a Symbiont of Rhodnius prolixus (Hemiptera, Reduviidae, Triatominae), the Principle Vector of Trypanosoma cruzi.</title>
        <authorList>
            <person name="Pachebat J.A."/>
            <person name="van Keulen G."/>
            <person name="Whitten M.M."/>
            <person name="Girdwood S."/>
            <person name="Del Sol R."/>
            <person name="Dyson P.J."/>
            <person name="Facey P.D."/>
        </authorList>
    </citation>
    <scope>NUCLEOTIDE SEQUENCE [LARGE SCALE GENOMIC DNA]</scope>
    <source>
        <strain evidence="1 2">LMG 5362</strain>
    </source>
</reference>
<proteinExistence type="predicted"/>
<evidence type="ECO:0000313" key="2">
    <source>
        <dbReference type="Proteomes" id="UP000013525"/>
    </source>
</evidence>
<dbReference type="PATRIC" id="fig|1273125.3.peg.3518"/>
<comment type="caution">
    <text evidence="1">The sequence shown here is derived from an EMBL/GenBank/DDBJ whole genome shotgun (WGS) entry which is preliminary data.</text>
</comment>
<organism evidence="1 2">
    <name type="scientific">Rhodococcus rhodnii LMG 5362</name>
    <dbReference type="NCBI Taxonomy" id="1273125"/>
    <lineage>
        <taxon>Bacteria</taxon>
        <taxon>Bacillati</taxon>
        <taxon>Actinomycetota</taxon>
        <taxon>Actinomycetes</taxon>
        <taxon>Mycobacteriales</taxon>
        <taxon>Nocardiaceae</taxon>
        <taxon>Rhodococcus</taxon>
    </lineage>
</organism>
<gene>
    <name evidence="1" type="ORF">Rrhod_3694</name>
</gene>
<name>R7WLT9_9NOCA</name>